<dbReference type="GO" id="GO:0000981">
    <property type="term" value="F:DNA-binding transcription factor activity, RNA polymerase II-specific"/>
    <property type="evidence" value="ECO:0007669"/>
    <property type="project" value="TreeGrafter"/>
</dbReference>
<dbReference type="Pfam" id="PF23171">
    <property type="entry name" value="bHLH_HIF1A"/>
    <property type="match status" value="1"/>
</dbReference>
<dbReference type="Proteomes" id="UP000752696">
    <property type="component" value="Unassembled WGS sequence"/>
</dbReference>
<dbReference type="InterPro" id="IPR013767">
    <property type="entry name" value="PAS_fold"/>
</dbReference>
<dbReference type="GO" id="GO:0046983">
    <property type="term" value="F:protein dimerization activity"/>
    <property type="evidence" value="ECO:0007669"/>
    <property type="project" value="InterPro"/>
</dbReference>
<organism evidence="10 11">
    <name type="scientific">Heterotrigona itama</name>
    <dbReference type="NCBI Taxonomy" id="395501"/>
    <lineage>
        <taxon>Eukaryota</taxon>
        <taxon>Metazoa</taxon>
        <taxon>Ecdysozoa</taxon>
        <taxon>Arthropoda</taxon>
        <taxon>Hexapoda</taxon>
        <taxon>Insecta</taxon>
        <taxon>Pterygota</taxon>
        <taxon>Neoptera</taxon>
        <taxon>Endopterygota</taxon>
        <taxon>Hymenoptera</taxon>
        <taxon>Apocrita</taxon>
        <taxon>Aculeata</taxon>
        <taxon>Apoidea</taxon>
        <taxon>Anthophila</taxon>
        <taxon>Apidae</taxon>
        <taxon>Heterotrigona</taxon>
    </lineage>
</organism>
<keyword evidence="5" id="KW-0804">Transcription</keyword>
<feature type="region of interest" description="Disordered" evidence="7">
    <location>
        <begin position="225"/>
        <end position="250"/>
    </location>
</feature>
<reference evidence="10" key="1">
    <citation type="submission" date="2020-07" db="EMBL/GenBank/DDBJ databases">
        <authorList>
            <person name="Nazaruddin N."/>
        </authorList>
    </citation>
    <scope>NUCLEOTIDE SEQUENCE</scope>
</reference>
<evidence type="ECO:0000256" key="7">
    <source>
        <dbReference type="SAM" id="MobiDB-lite"/>
    </source>
</evidence>
<evidence type="ECO:0000259" key="8">
    <source>
        <dbReference type="PROSITE" id="PS50112"/>
    </source>
</evidence>
<dbReference type="Gene3D" id="3.30.450.20">
    <property type="entry name" value="PAS domain"/>
    <property type="match status" value="2"/>
</dbReference>
<dbReference type="GO" id="GO:0000977">
    <property type="term" value="F:RNA polymerase II transcription regulatory region sequence-specific DNA binding"/>
    <property type="evidence" value="ECO:0007669"/>
    <property type="project" value="TreeGrafter"/>
</dbReference>
<feature type="domain" description="BHLH" evidence="9">
    <location>
        <begin position="42"/>
        <end position="95"/>
    </location>
</feature>
<feature type="non-terminal residue" evidence="10">
    <location>
        <position position="1"/>
    </location>
</feature>
<dbReference type="InterPro" id="IPR001067">
    <property type="entry name" value="Nuc_translocat"/>
</dbReference>
<dbReference type="AlphaFoldDB" id="A0A6V7HKT8"/>
<evidence type="ECO:0000313" key="11">
    <source>
        <dbReference type="Proteomes" id="UP000752696"/>
    </source>
</evidence>
<dbReference type="PRINTS" id="PR00785">
    <property type="entry name" value="NCTRNSLOCATR"/>
</dbReference>
<keyword evidence="6" id="KW-0539">Nucleus</keyword>
<dbReference type="GO" id="GO:0071456">
    <property type="term" value="P:cellular response to hypoxia"/>
    <property type="evidence" value="ECO:0007669"/>
    <property type="project" value="TreeGrafter"/>
</dbReference>
<protein>
    <recommendedName>
        <fullName evidence="12">Hypoxia-inducible factor 1 alpha</fullName>
    </recommendedName>
</protein>
<keyword evidence="3" id="KW-0805">Transcription regulation</keyword>
<dbReference type="InterPro" id="IPR036638">
    <property type="entry name" value="HLH_DNA-bd_sf"/>
</dbReference>
<dbReference type="SMART" id="SM00353">
    <property type="entry name" value="HLH"/>
    <property type="match status" value="1"/>
</dbReference>
<dbReference type="GO" id="GO:0045944">
    <property type="term" value="P:positive regulation of transcription by RNA polymerase II"/>
    <property type="evidence" value="ECO:0007669"/>
    <property type="project" value="UniProtKB-ARBA"/>
</dbReference>
<dbReference type="SUPFAM" id="SSF47459">
    <property type="entry name" value="HLH, helix-loop-helix DNA-binding domain"/>
    <property type="match status" value="1"/>
</dbReference>
<evidence type="ECO:0000256" key="6">
    <source>
        <dbReference type="ARBA" id="ARBA00023242"/>
    </source>
</evidence>
<dbReference type="PROSITE" id="PS50888">
    <property type="entry name" value="BHLH"/>
    <property type="match status" value="1"/>
</dbReference>
<dbReference type="PANTHER" id="PTHR23043">
    <property type="entry name" value="HYPOXIA-INDUCIBLE FACTOR 1 ALPHA"/>
    <property type="match status" value="1"/>
</dbReference>
<dbReference type="OrthoDB" id="6021714at2759"/>
<dbReference type="InterPro" id="IPR035965">
    <property type="entry name" value="PAS-like_dom_sf"/>
</dbReference>
<evidence type="ECO:0000259" key="9">
    <source>
        <dbReference type="PROSITE" id="PS50888"/>
    </source>
</evidence>
<evidence type="ECO:0000256" key="5">
    <source>
        <dbReference type="ARBA" id="ARBA00023163"/>
    </source>
</evidence>
<dbReference type="SUPFAM" id="SSF55785">
    <property type="entry name" value="PYP-like sensor domain (PAS domain)"/>
    <property type="match status" value="2"/>
</dbReference>
<evidence type="ECO:0000256" key="2">
    <source>
        <dbReference type="ARBA" id="ARBA00022737"/>
    </source>
</evidence>
<dbReference type="PROSITE" id="PS50112">
    <property type="entry name" value="PAS"/>
    <property type="match status" value="2"/>
</dbReference>
<evidence type="ECO:0000256" key="3">
    <source>
        <dbReference type="ARBA" id="ARBA00023015"/>
    </source>
</evidence>
<dbReference type="EMBL" id="CAJDYZ010013680">
    <property type="protein sequence ID" value="CAD1481241.1"/>
    <property type="molecule type" value="Genomic_DNA"/>
</dbReference>
<accession>A0A6V7HKT8</accession>
<name>A0A6V7HKT8_9HYME</name>
<dbReference type="GO" id="GO:0005634">
    <property type="term" value="C:nucleus"/>
    <property type="evidence" value="ECO:0007669"/>
    <property type="project" value="UniProtKB-SubCell"/>
</dbReference>
<proteinExistence type="predicted"/>
<dbReference type="CDD" id="cd00130">
    <property type="entry name" value="PAS"/>
    <property type="match status" value="2"/>
</dbReference>
<gene>
    <name evidence="10" type="ORF">MHI_LOCUS997902</name>
</gene>
<comment type="caution">
    <text evidence="10">The sequence shown here is derived from an EMBL/GenBank/DDBJ whole genome shotgun (WGS) entry which is preliminary data.</text>
</comment>
<dbReference type="Gene3D" id="4.10.280.10">
    <property type="entry name" value="Helix-loop-helix DNA-binding domain"/>
    <property type="match status" value="1"/>
</dbReference>
<dbReference type="PANTHER" id="PTHR23043:SF17">
    <property type="entry name" value="PROTEIN SIMILAR"/>
    <property type="match status" value="1"/>
</dbReference>
<dbReference type="GO" id="GO:0005667">
    <property type="term" value="C:transcription regulator complex"/>
    <property type="evidence" value="ECO:0007669"/>
    <property type="project" value="InterPro"/>
</dbReference>
<dbReference type="SMART" id="SM00091">
    <property type="entry name" value="PAS"/>
    <property type="match status" value="2"/>
</dbReference>
<feature type="domain" description="PAS" evidence="8">
    <location>
        <begin position="108"/>
        <end position="172"/>
    </location>
</feature>
<dbReference type="Pfam" id="PF00989">
    <property type="entry name" value="PAS"/>
    <property type="match status" value="1"/>
</dbReference>
<feature type="domain" description="PAS" evidence="8">
    <location>
        <begin position="285"/>
        <end position="327"/>
    </location>
</feature>
<dbReference type="CDD" id="cd11433">
    <property type="entry name" value="bHLH-PAS_HIF"/>
    <property type="match status" value="1"/>
</dbReference>
<keyword evidence="2" id="KW-0677">Repeat</keyword>
<feature type="compositionally biased region" description="Basic and acidic residues" evidence="7">
    <location>
        <begin position="228"/>
        <end position="239"/>
    </location>
</feature>
<comment type="subcellular location">
    <subcellularLocation>
        <location evidence="1">Nucleus</location>
    </subcellularLocation>
</comment>
<evidence type="ECO:0008006" key="12">
    <source>
        <dbReference type="Google" id="ProtNLM"/>
    </source>
</evidence>
<keyword evidence="11" id="KW-1185">Reference proteome</keyword>
<dbReference type="InterPro" id="IPR000014">
    <property type="entry name" value="PAS"/>
</dbReference>
<evidence type="ECO:0000256" key="1">
    <source>
        <dbReference type="ARBA" id="ARBA00004123"/>
    </source>
</evidence>
<sequence length="327" mass="36815">MVTESSFLVPYSFRVFSTSSGASFTCELEEEIQGEVGKSNEKRKEKSRDAARCRRSKETDIFTELAAALPVPPEQAAHLDKASVMRLAIAYLKVRSVVDSRTVAKSETLNQMDELFSKALNGFMLVLSSDGNMIYLSENVSDYLGVSQMDMMGQSVYEYSHPCDHEELRECLSSKPPENNDKRTCSFFLRLKCTLTSKGRKVNLKSASYKVIHCIGRLTYIRDPASSRSDETKENAEEKREDDEENERDSGASLVLLGCPIPHPSNIEIPLGRHTFLSKHSLSMKFTYADEKLAEYLGWDSDELVGQSVFEFHHALDNLALDKSFKS</sequence>
<evidence type="ECO:0000313" key="10">
    <source>
        <dbReference type="EMBL" id="CAD1481241.1"/>
    </source>
</evidence>
<keyword evidence="4" id="KW-0238">DNA-binding</keyword>
<evidence type="ECO:0000256" key="4">
    <source>
        <dbReference type="ARBA" id="ARBA00023125"/>
    </source>
</evidence>
<dbReference type="InterPro" id="IPR011598">
    <property type="entry name" value="bHLH_dom"/>
</dbReference>
<dbReference type="GO" id="GO:0005737">
    <property type="term" value="C:cytoplasm"/>
    <property type="evidence" value="ECO:0007669"/>
    <property type="project" value="InterPro"/>
</dbReference>